<protein>
    <recommendedName>
        <fullName evidence="1">Cyclic nucleotide-binding domain-containing protein</fullName>
    </recommendedName>
</protein>
<comment type="caution">
    <text evidence="2">The sequence shown here is derived from an EMBL/GenBank/DDBJ whole genome shotgun (WGS) entry which is preliminary data.</text>
</comment>
<dbReference type="GO" id="GO:0003700">
    <property type="term" value="F:DNA-binding transcription factor activity"/>
    <property type="evidence" value="ECO:0007669"/>
    <property type="project" value="TreeGrafter"/>
</dbReference>
<name>A0A919CRR7_9PROT</name>
<dbReference type="SMART" id="SM00100">
    <property type="entry name" value="cNMP"/>
    <property type="match status" value="1"/>
</dbReference>
<gene>
    <name evidence="2" type="ORF">GCM10017083_46370</name>
</gene>
<dbReference type="AlphaFoldDB" id="A0A919CRR7"/>
<dbReference type="CDD" id="cd00038">
    <property type="entry name" value="CAP_ED"/>
    <property type="match status" value="1"/>
</dbReference>
<dbReference type="EMBL" id="BMZS01000012">
    <property type="protein sequence ID" value="GHD60467.1"/>
    <property type="molecule type" value="Genomic_DNA"/>
</dbReference>
<evidence type="ECO:0000313" key="3">
    <source>
        <dbReference type="Proteomes" id="UP000630353"/>
    </source>
</evidence>
<dbReference type="PANTHER" id="PTHR24567:SF74">
    <property type="entry name" value="HTH-TYPE TRANSCRIPTIONAL REGULATOR ARCR"/>
    <property type="match status" value="1"/>
</dbReference>
<dbReference type="InterPro" id="IPR014710">
    <property type="entry name" value="RmlC-like_jellyroll"/>
</dbReference>
<evidence type="ECO:0000259" key="1">
    <source>
        <dbReference type="PROSITE" id="PS50042"/>
    </source>
</evidence>
<dbReference type="Proteomes" id="UP000630353">
    <property type="component" value="Unassembled WGS sequence"/>
</dbReference>
<dbReference type="PROSITE" id="PS50042">
    <property type="entry name" value="CNMP_BINDING_3"/>
    <property type="match status" value="1"/>
</dbReference>
<dbReference type="InterPro" id="IPR050397">
    <property type="entry name" value="Env_Response_Regulators"/>
</dbReference>
<dbReference type="GO" id="GO:0005829">
    <property type="term" value="C:cytosol"/>
    <property type="evidence" value="ECO:0007669"/>
    <property type="project" value="TreeGrafter"/>
</dbReference>
<proteinExistence type="predicted"/>
<accession>A0A919CRR7</accession>
<dbReference type="Pfam" id="PF00027">
    <property type="entry name" value="cNMP_binding"/>
    <property type="match status" value="1"/>
</dbReference>
<reference evidence="2" key="2">
    <citation type="submission" date="2020-09" db="EMBL/GenBank/DDBJ databases">
        <authorList>
            <person name="Sun Q."/>
            <person name="Kim S."/>
        </authorList>
    </citation>
    <scope>NUCLEOTIDE SEQUENCE</scope>
    <source>
        <strain evidence="2">KCTC 42651</strain>
    </source>
</reference>
<dbReference type="InterPro" id="IPR018490">
    <property type="entry name" value="cNMP-bd_dom_sf"/>
</dbReference>
<sequence length="155" mass="17389">MEAHGLDRILREHRFFAGLDEESCGVVCGCAKNVRFEAGEYLFRAGEPADQFYLLRHGRVALEVAAPGRGAVTFQTVGEGEIVGVSWLIPPYRWTYDAKAVELVRAIAMDAACLRRKCEADHDLGYEMMKRFVPVLVDRLQNTRLQILDVYGPNG</sequence>
<dbReference type="Gene3D" id="2.60.120.10">
    <property type="entry name" value="Jelly Rolls"/>
    <property type="match status" value="1"/>
</dbReference>
<dbReference type="RefSeq" id="WP_189994163.1">
    <property type="nucleotide sequence ID" value="NZ_BMZS01000012.1"/>
</dbReference>
<feature type="domain" description="Cyclic nucleotide-binding" evidence="1">
    <location>
        <begin position="15"/>
        <end position="116"/>
    </location>
</feature>
<dbReference type="SUPFAM" id="SSF51206">
    <property type="entry name" value="cAMP-binding domain-like"/>
    <property type="match status" value="1"/>
</dbReference>
<organism evidence="2 3">
    <name type="scientific">Thalassobaculum fulvum</name>
    <dbReference type="NCBI Taxonomy" id="1633335"/>
    <lineage>
        <taxon>Bacteria</taxon>
        <taxon>Pseudomonadati</taxon>
        <taxon>Pseudomonadota</taxon>
        <taxon>Alphaproteobacteria</taxon>
        <taxon>Rhodospirillales</taxon>
        <taxon>Thalassobaculaceae</taxon>
        <taxon>Thalassobaculum</taxon>
    </lineage>
</organism>
<evidence type="ECO:0000313" key="2">
    <source>
        <dbReference type="EMBL" id="GHD60467.1"/>
    </source>
</evidence>
<reference evidence="2" key="1">
    <citation type="journal article" date="2014" name="Int. J. Syst. Evol. Microbiol.">
        <title>Complete genome sequence of Corynebacterium casei LMG S-19264T (=DSM 44701T), isolated from a smear-ripened cheese.</title>
        <authorList>
            <consortium name="US DOE Joint Genome Institute (JGI-PGF)"/>
            <person name="Walter F."/>
            <person name="Albersmeier A."/>
            <person name="Kalinowski J."/>
            <person name="Ruckert C."/>
        </authorList>
    </citation>
    <scope>NUCLEOTIDE SEQUENCE</scope>
    <source>
        <strain evidence="2">KCTC 42651</strain>
    </source>
</reference>
<keyword evidence="3" id="KW-1185">Reference proteome</keyword>
<dbReference type="InterPro" id="IPR000595">
    <property type="entry name" value="cNMP-bd_dom"/>
</dbReference>
<dbReference type="PANTHER" id="PTHR24567">
    <property type="entry name" value="CRP FAMILY TRANSCRIPTIONAL REGULATORY PROTEIN"/>
    <property type="match status" value="1"/>
</dbReference>